<dbReference type="EMBL" id="VSSQ01082027">
    <property type="protein sequence ID" value="MPN30771.1"/>
    <property type="molecule type" value="Genomic_DNA"/>
</dbReference>
<gene>
    <name evidence="1" type="ORF">SDC9_178242</name>
</gene>
<comment type="caution">
    <text evidence="1">The sequence shown here is derived from an EMBL/GenBank/DDBJ whole genome shotgun (WGS) entry which is preliminary data.</text>
</comment>
<protein>
    <submittedName>
        <fullName evidence="1">Uncharacterized protein</fullName>
    </submittedName>
</protein>
<evidence type="ECO:0000313" key="1">
    <source>
        <dbReference type="EMBL" id="MPN30771.1"/>
    </source>
</evidence>
<name>A0A645GV89_9ZZZZ</name>
<accession>A0A645GV89</accession>
<sequence length="155" mass="18257">MLIAADMQDVVVADCICRRQHVQFTRREVGVVGFFRCRAGLDILHAQVDAVRTCFFDDFPCQQRHVLGDFVRRISESARVRLKETGEFFGILIPRFEGDPDIVRWRKDIIEGCDFAIEGFLDLFDRLDLLRYPRVVRPRSLDVVQIIRMFDRFFQ</sequence>
<reference evidence="1" key="1">
    <citation type="submission" date="2019-08" db="EMBL/GenBank/DDBJ databases">
        <authorList>
            <person name="Kucharzyk K."/>
            <person name="Murdoch R.W."/>
            <person name="Higgins S."/>
            <person name="Loffler F."/>
        </authorList>
    </citation>
    <scope>NUCLEOTIDE SEQUENCE</scope>
</reference>
<dbReference type="AlphaFoldDB" id="A0A645GV89"/>
<proteinExistence type="predicted"/>
<organism evidence="1">
    <name type="scientific">bioreactor metagenome</name>
    <dbReference type="NCBI Taxonomy" id="1076179"/>
    <lineage>
        <taxon>unclassified sequences</taxon>
        <taxon>metagenomes</taxon>
        <taxon>ecological metagenomes</taxon>
    </lineage>
</organism>